<dbReference type="Proteomes" id="UP000691718">
    <property type="component" value="Unassembled WGS sequence"/>
</dbReference>
<keyword evidence="2" id="KW-1185">Reference proteome</keyword>
<accession>A0A8S3WHU3</accession>
<name>A0A8S3WHU3_PARAO</name>
<evidence type="ECO:0000313" key="2">
    <source>
        <dbReference type="Proteomes" id="UP000691718"/>
    </source>
</evidence>
<gene>
    <name evidence="1" type="ORF">PAPOLLO_LOCUS6698</name>
</gene>
<proteinExistence type="predicted"/>
<sequence length="70" mass="7787">MEVDLNDRDQGLLRNDLELSGIPEESGETFGSGMCLQAWDPLKERELVTCMQVWDIREDAASPPHPSPCG</sequence>
<dbReference type="AlphaFoldDB" id="A0A8S3WHU3"/>
<reference evidence="1" key="1">
    <citation type="submission" date="2021-04" db="EMBL/GenBank/DDBJ databases">
        <authorList>
            <person name="Tunstrom K."/>
        </authorList>
    </citation>
    <scope>NUCLEOTIDE SEQUENCE</scope>
</reference>
<dbReference type="EMBL" id="CAJQZP010000444">
    <property type="protein sequence ID" value="CAG4962060.1"/>
    <property type="molecule type" value="Genomic_DNA"/>
</dbReference>
<evidence type="ECO:0000313" key="1">
    <source>
        <dbReference type="EMBL" id="CAG4962060.1"/>
    </source>
</evidence>
<comment type="caution">
    <text evidence="1">The sequence shown here is derived from an EMBL/GenBank/DDBJ whole genome shotgun (WGS) entry which is preliminary data.</text>
</comment>
<organism evidence="1 2">
    <name type="scientific">Parnassius apollo</name>
    <name type="common">Apollo butterfly</name>
    <name type="synonym">Papilio apollo</name>
    <dbReference type="NCBI Taxonomy" id="110799"/>
    <lineage>
        <taxon>Eukaryota</taxon>
        <taxon>Metazoa</taxon>
        <taxon>Ecdysozoa</taxon>
        <taxon>Arthropoda</taxon>
        <taxon>Hexapoda</taxon>
        <taxon>Insecta</taxon>
        <taxon>Pterygota</taxon>
        <taxon>Neoptera</taxon>
        <taxon>Endopterygota</taxon>
        <taxon>Lepidoptera</taxon>
        <taxon>Glossata</taxon>
        <taxon>Ditrysia</taxon>
        <taxon>Papilionoidea</taxon>
        <taxon>Papilionidae</taxon>
        <taxon>Parnassiinae</taxon>
        <taxon>Parnassini</taxon>
        <taxon>Parnassius</taxon>
        <taxon>Parnassius</taxon>
    </lineage>
</organism>
<protein>
    <submittedName>
        <fullName evidence="1">(apollo) hypothetical protein</fullName>
    </submittedName>
</protein>